<evidence type="ECO:0000256" key="5">
    <source>
        <dbReference type="ARBA" id="ARBA00022838"/>
    </source>
</evidence>
<dbReference type="InterPro" id="IPR005550">
    <property type="entry name" value="Kinetochore_Ndc80"/>
</dbReference>
<keyword evidence="4 10" id="KW-0498">Mitosis</keyword>
<dbReference type="GO" id="GO:0005634">
    <property type="term" value="C:nucleus"/>
    <property type="evidence" value="ECO:0007669"/>
    <property type="project" value="UniProtKB-SubCell"/>
</dbReference>
<dbReference type="Gene3D" id="1.10.418.30">
    <property type="entry name" value="Ncd80 complex, Ncd80 subunit"/>
    <property type="match status" value="1"/>
</dbReference>
<proteinExistence type="inferred from homology"/>
<dbReference type="AlphaFoldDB" id="A0A7S3W5M7"/>
<evidence type="ECO:0000256" key="3">
    <source>
        <dbReference type="ARBA" id="ARBA00022618"/>
    </source>
</evidence>
<dbReference type="GO" id="GO:0051315">
    <property type="term" value="P:attachment of mitotic spindle microtubules to kinetochore"/>
    <property type="evidence" value="ECO:0007669"/>
    <property type="project" value="UniProtKB-UniRule"/>
</dbReference>
<evidence type="ECO:0000256" key="7">
    <source>
        <dbReference type="ARBA" id="ARBA00023242"/>
    </source>
</evidence>
<feature type="coiled-coil region" evidence="11">
    <location>
        <begin position="338"/>
        <end position="365"/>
    </location>
</feature>
<keyword evidence="2 10" id="KW-0158">Chromosome</keyword>
<keyword evidence="9 10" id="KW-0137">Centromere</keyword>
<comment type="similarity">
    <text evidence="1 10">Belongs to the NDC80/HEC1 family.</text>
</comment>
<keyword evidence="7 10" id="KW-0539">Nucleus</keyword>
<protein>
    <recommendedName>
        <fullName evidence="10">Kinetochore protein NDC80</fullName>
    </recommendedName>
</protein>
<feature type="compositionally biased region" description="Low complexity" evidence="12">
    <location>
        <begin position="49"/>
        <end position="58"/>
    </location>
</feature>
<evidence type="ECO:0000256" key="10">
    <source>
        <dbReference type="RuleBase" id="RU368072"/>
    </source>
</evidence>
<dbReference type="Pfam" id="PF03801">
    <property type="entry name" value="Ndc80_HEC"/>
    <property type="match status" value="1"/>
</dbReference>
<evidence type="ECO:0000256" key="8">
    <source>
        <dbReference type="ARBA" id="ARBA00023306"/>
    </source>
</evidence>
<evidence type="ECO:0000256" key="6">
    <source>
        <dbReference type="ARBA" id="ARBA00023054"/>
    </source>
</evidence>
<feature type="region of interest" description="Disordered" evidence="12">
    <location>
        <begin position="497"/>
        <end position="552"/>
    </location>
</feature>
<evidence type="ECO:0000256" key="2">
    <source>
        <dbReference type="ARBA" id="ARBA00022454"/>
    </source>
</evidence>
<dbReference type="GO" id="GO:0051301">
    <property type="term" value="P:cell division"/>
    <property type="evidence" value="ECO:0007669"/>
    <property type="project" value="UniProtKB-UniRule"/>
</dbReference>
<evidence type="ECO:0000256" key="1">
    <source>
        <dbReference type="ARBA" id="ARBA00007050"/>
    </source>
</evidence>
<evidence type="ECO:0000256" key="9">
    <source>
        <dbReference type="ARBA" id="ARBA00023328"/>
    </source>
</evidence>
<feature type="region of interest" description="Disordered" evidence="12">
    <location>
        <begin position="1"/>
        <end position="73"/>
    </location>
</feature>
<feature type="compositionally biased region" description="Low complexity" evidence="12">
    <location>
        <begin position="524"/>
        <end position="536"/>
    </location>
</feature>
<dbReference type="GO" id="GO:0031262">
    <property type="term" value="C:Ndc80 complex"/>
    <property type="evidence" value="ECO:0007669"/>
    <property type="project" value="UniProtKB-UniRule"/>
</dbReference>
<dbReference type="EMBL" id="HBIR01011729">
    <property type="protein sequence ID" value="CAE0535713.1"/>
    <property type="molecule type" value="Transcribed_RNA"/>
</dbReference>
<feature type="compositionally biased region" description="Polar residues" evidence="12">
    <location>
        <begin position="18"/>
        <end position="29"/>
    </location>
</feature>
<keyword evidence="3 10" id="KW-0132">Cell division</keyword>
<sequence>MRRTSLAAPRASLGGLGSASTNRQSTSGRPSMAPKRQSMMPGDDRRSRGMSLGGRRSSVMPQGARKVEDPRPLRDKAYMSKSIRKLIVYLSEHGYDRSISSQILTSPTTKDFLAIISFMFANIDPNFKFIGKFEDEIPGVLKLLAYPTSIGRSALTAVGNPTSWPQLLAVLSWLVDLLKYHETVTEQESDGHFDSDDGHTMFVDYLSRAYALFLAGEDDTSALEEEVAFVFDSKNAQLRQQAEQLRAANGDVEKQLQLFSGETPLQRAQSTNRDLRADSAKFEAHIGQLQEHRDKLTDKLQAEEAERDSKHAELAAVLAEVEGHKATVAKQELTPADVARMGAERTHLEQELASLKKQKEAASTEQWDAELAVSKGLDRVHAKAAAASEAALRLAAVAAEARMAPPADDPVSVLPGGGGGGGGGLLSVDPVAARRPALQELKARLSESLLAEQDALLEAETGQTRAADELAAQGEELSELKAALARVEREEAALREQHARELEERHRKAEAIHQKIASSRRDSSSATPCPSTAAASPPAPPSSHPRSGLESSLAGAQGELAALQAEHESFVSMATRSREKMYNQVVGVLDTLLSHKDQMQDQLADLKSHIAQRAAQLEPLLV</sequence>
<keyword evidence="8 10" id="KW-0131">Cell cycle</keyword>
<name>A0A7S3W5M7_EMIHU</name>
<dbReference type="InterPro" id="IPR038273">
    <property type="entry name" value="Ndc80_sf"/>
</dbReference>
<feature type="domain" description="Kinetochore protein Ndc80 CH" evidence="13">
    <location>
        <begin position="58"/>
        <end position="183"/>
    </location>
</feature>
<accession>A0A7S3W5M7</accession>
<dbReference type="PANTHER" id="PTHR10643">
    <property type="entry name" value="KINETOCHORE PROTEIN NDC80"/>
    <property type="match status" value="1"/>
</dbReference>
<reference evidence="14" key="1">
    <citation type="submission" date="2021-01" db="EMBL/GenBank/DDBJ databases">
        <authorList>
            <person name="Corre E."/>
            <person name="Pelletier E."/>
            <person name="Niang G."/>
            <person name="Scheremetjew M."/>
            <person name="Finn R."/>
            <person name="Kale V."/>
            <person name="Holt S."/>
            <person name="Cochrane G."/>
            <person name="Meng A."/>
            <person name="Brown T."/>
            <person name="Cohen L."/>
        </authorList>
    </citation>
    <scope>NUCLEOTIDE SEQUENCE</scope>
    <source>
        <strain evidence="14">379</strain>
    </source>
</reference>
<evidence type="ECO:0000259" key="13">
    <source>
        <dbReference type="Pfam" id="PF03801"/>
    </source>
</evidence>
<comment type="subunit">
    <text evidence="10">Component of the NDC80 complex.</text>
</comment>
<feature type="compositionally biased region" description="Basic and acidic residues" evidence="12">
    <location>
        <begin position="497"/>
        <end position="523"/>
    </location>
</feature>
<evidence type="ECO:0000313" key="14">
    <source>
        <dbReference type="EMBL" id="CAE0535713.1"/>
    </source>
</evidence>
<evidence type="ECO:0000256" key="12">
    <source>
        <dbReference type="SAM" id="MobiDB-lite"/>
    </source>
</evidence>
<organism evidence="14">
    <name type="scientific">Emiliania huxleyi</name>
    <name type="common">Coccolithophore</name>
    <name type="synonym">Pontosphaera huxleyi</name>
    <dbReference type="NCBI Taxonomy" id="2903"/>
    <lineage>
        <taxon>Eukaryota</taxon>
        <taxon>Haptista</taxon>
        <taxon>Haptophyta</taxon>
        <taxon>Prymnesiophyceae</taxon>
        <taxon>Isochrysidales</taxon>
        <taxon>Noelaerhabdaceae</taxon>
        <taxon>Emiliania</taxon>
    </lineage>
</organism>
<keyword evidence="5 10" id="KW-0995">Kinetochore</keyword>
<dbReference type="InterPro" id="IPR055260">
    <property type="entry name" value="Ndc80_CH"/>
</dbReference>
<evidence type="ECO:0000256" key="11">
    <source>
        <dbReference type="SAM" id="Coils"/>
    </source>
</evidence>
<gene>
    <name evidence="14" type="ORF">EHUX00137_LOCUS8500</name>
</gene>
<feature type="coiled-coil region" evidence="11">
    <location>
        <begin position="286"/>
        <end position="313"/>
    </location>
</feature>
<evidence type="ECO:0000256" key="4">
    <source>
        <dbReference type="ARBA" id="ARBA00022776"/>
    </source>
</evidence>
<keyword evidence="6 11" id="KW-0175">Coiled coil</keyword>
<comment type="function">
    <text evidence="10">Acts as a component of the essential kinetochore-associated NDC80 complex, which is required for chromosome segregation and spindle checkpoint activity.</text>
</comment>
<comment type="subcellular location">
    <subcellularLocation>
        <location evidence="10">Chromosome</location>
        <location evidence="10">Centromere</location>
        <location evidence="10">Kinetochore</location>
    </subcellularLocation>
    <subcellularLocation>
        <location evidence="10">Nucleus</location>
    </subcellularLocation>
</comment>
<dbReference type="PANTHER" id="PTHR10643:SF2">
    <property type="entry name" value="KINETOCHORE PROTEIN NDC80 HOMOLOG"/>
    <property type="match status" value="1"/>
</dbReference>